<dbReference type="OrthoDB" id="1522997at2"/>
<dbReference type="InterPro" id="IPR006139">
    <property type="entry name" value="D-isomer_2_OHA_DH_cat_dom"/>
</dbReference>
<dbReference type="PROSITE" id="PS00670">
    <property type="entry name" value="D_2_HYDROXYACID_DH_2"/>
    <property type="match status" value="1"/>
</dbReference>
<dbReference type="PANTHER" id="PTHR43761:SF1">
    <property type="entry name" value="D-ISOMER SPECIFIC 2-HYDROXYACID DEHYDROGENASE CATALYTIC DOMAIN-CONTAINING PROTEIN-RELATED"/>
    <property type="match status" value="1"/>
</dbReference>
<gene>
    <name evidence="7" type="ORF">FDK13_23250</name>
</gene>
<dbReference type="Proteomes" id="UP000304900">
    <property type="component" value="Unassembled WGS sequence"/>
</dbReference>
<evidence type="ECO:0000259" key="6">
    <source>
        <dbReference type="Pfam" id="PF02826"/>
    </source>
</evidence>
<evidence type="ECO:0000256" key="2">
    <source>
        <dbReference type="ARBA" id="ARBA00023002"/>
    </source>
</evidence>
<evidence type="ECO:0000313" key="7">
    <source>
        <dbReference type="EMBL" id="TKT89768.1"/>
    </source>
</evidence>
<dbReference type="PROSITE" id="PS00671">
    <property type="entry name" value="D_2_HYDROXYACID_DH_3"/>
    <property type="match status" value="1"/>
</dbReference>
<dbReference type="SUPFAM" id="SSF51735">
    <property type="entry name" value="NAD(P)-binding Rossmann-fold domains"/>
    <property type="match status" value="1"/>
</dbReference>
<evidence type="ECO:0000256" key="1">
    <source>
        <dbReference type="ARBA" id="ARBA00005854"/>
    </source>
</evidence>
<dbReference type="Pfam" id="PF02826">
    <property type="entry name" value="2-Hacid_dh_C"/>
    <property type="match status" value="1"/>
</dbReference>
<dbReference type="InterPro" id="IPR050418">
    <property type="entry name" value="D-iso_2-hydroxyacid_DH_PdxB"/>
</dbReference>
<keyword evidence="3" id="KW-0520">NAD</keyword>
<reference evidence="7 8" key="1">
    <citation type="submission" date="2019-05" db="EMBL/GenBank/DDBJ databases">
        <title>Dyadobacter AR-3-8 sp. nov., isolated from arctic soil.</title>
        <authorList>
            <person name="Chaudhary D.K."/>
        </authorList>
    </citation>
    <scope>NUCLEOTIDE SEQUENCE [LARGE SCALE GENOMIC DNA]</scope>
    <source>
        <strain evidence="7 8">AR-3-8</strain>
    </source>
</reference>
<keyword evidence="8" id="KW-1185">Reference proteome</keyword>
<comment type="similarity">
    <text evidence="1 4">Belongs to the D-isomer specific 2-hydroxyacid dehydrogenase family.</text>
</comment>
<evidence type="ECO:0000259" key="5">
    <source>
        <dbReference type="Pfam" id="PF00389"/>
    </source>
</evidence>
<dbReference type="EMBL" id="SZVO01000011">
    <property type="protein sequence ID" value="TKT89768.1"/>
    <property type="molecule type" value="Genomic_DNA"/>
</dbReference>
<dbReference type="InterPro" id="IPR006140">
    <property type="entry name" value="D-isomer_DH_NAD-bd"/>
</dbReference>
<feature type="domain" description="D-isomer specific 2-hydroxyacid dehydrogenase NAD-binding" evidence="6">
    <location>
        <begin position="107"/>
        <end position="286"/>
    </location>
</feature>
<dbReference type="GO" id="GO:0051287">
    <property type="term" value="F:NAD binding"/>
    <property type="evidence" value="ECO:0007669"/>
    <property type="project" value="InterPro"/>
</dbReference>
<evidence type="ECO:0000256" key="4">
    <source>
        <dbReference type="RuleBase" id="RU003719"/>
    </source>
</evidence>
<organism evidence="7 8">
    <name type="scientific">Dyadobacter frigoris</name>
    <dbReference type="NCBI Taxonomy" id="2576211"/>
    <lineage>
        <taxon>Bacteria</taxon>
        <taxon>Pseudomonadati</taxon>
        <taxon>Bacteroidota</taxon>
        <taxon>Cytophagia</taxon>
        <taxon>Cytophagales</taxon>
        <taxon>Spirosomataceae</taxon>
        <taxon>Dyadobacter</taxon>
    </lineage>
</organism>
<feature type="domain" description="D-isomer specific 2-hydroxyacid dehydrogenase catalytic" evidence="5">
    <location>
        <begin position="20"/>
        <end position="316"/>
    </location>
</feature>
<dbReference type="PANTHER" id="PTHR43761">
    <property type="entry name" value="D-ISOMER SPECIFIC 2-HYDROXYACID DEHYDROGENASE FAMILY PROTEIN (AFU_ORTHOLOGUE AFUA_1G13630)"/>
    <property type="match status" value="1"/>
</dbReference>
<dbReference type="InterPro" id="IPR036291">
    <property type="entry name" value="NAD(P)-bd_dom_sf"/>
</dbReference>
<proteinExistence type="inferred from homology"/>
<evidence type="ECO:0000313" key="8">
    <source>
        <dbReference type="Proteomes" id="UP000304900"/>
    </source>
</evidence>
<dbReference type="AlphaFoldDB" id="A0A4U6D1R5"/>
<dbReference type="FunFam" id="3.40.50.720:FF:000203">
    <property type="entry name" value="D-3-phosphoglycerate dehydrogenase (SerA)"/>
    <property type="match status" value="1"/>
</dbReference>
<dbReference type="CDD" id="cd12162">
    <property type="entry name" value="2-Hacid_dh_4"/>
    <property type="match status" value="1"/>
</dbReference>
<accession>A0A4U6D1R5</accession>
<dbReference type="SUPFAM" id="SSF52283">
    <property type="entry name" value="Formate/glycerate dehydrogenase catalytic domain-like"/>
    <property type="match status" value="1"/>
</dbReference>
<sequence>MNIVILDGYTLNPGDLDWAPISNLGNTTIYDRSTAEEIVERAKDADAVLVNKVVLNDLLLSQLPKLKYIGVCATGYNNIDTISAKKHGITVTNVKAYGPASVAQHTFALLLALVNRIETHSHSVFQGEWSASADFAYWKTPLVELAGKTMGLIGLGDIGTQVAGIALAFGMKVIAYRKNPGQTDNPNIQMVSLEELFKKSDVISLHCPLTDETKNIINRDSLSMMKPTSYLLNTGRGPLINEDDLAQALADKTISGAGLDVLSSEPPVSTNPLLSAPNCVITPHIAWASFESRKRLLQMVADNLNSFNEGNLINVVG</sequence>
<keyword evidence="2 4" id="KW-0560">Oxidoreductase</keyword>
<dbReference type="RefSeq" id="WP_137342400.1">
    <property type="nucleotide sequence ID" value="NZ_BSQH01000009.1"/>
</dbReference>
<dbReference type="InterPro" id="IPR029753">
    <property type="entry name" value="D-isomer_DH_CS"/>
</dbReference>
<protein>
    <submittedName>
        <fullName evidence="7">D-2-hydroxyacid dehydrogenase</fullName>
    </submittedName>
</protein>
<dbReference type="Gene3D" id="3.40.50.720">
    <property type="entry name" value="NAD(P)-binding Rossmann-like Domain"/>
    <property type="match status" value="2"/>
</dbReference>
<evidence type="ECO:0000256" key="3">
    <source>
        <dbReference type="ARBA" id="ARBA00023027"/>
    </source>
</evidence>
<comment type="caution">
    <text evidence="7">The sequence shown here is derived from an EMBL/GenBank/DDBJ whole genome shotgun (WGS) entry which is preliminary data.</text>
</comment>
<name>A0A4U6D1R5_9BACT</name>
<dbReference type="Pfam" id="PF00389">
    <property type="entry name" value="2-Hacid_dh"/>
    <property type="match status" value="1"/>
</dbReference>
<dbReference type="GO" id="GO:0016616">
    <property type="term" value="F:oxidoreductase activity, acting on the CH-OH group of donors, NAD or NADP as acceptor"/>
    <property type="evidence" value="ECO:0007669"/>
    <property type="project" value="InterPro"/>
</dbReference>